<evidence type="ECO:0000313" key="5">
    <source>
        <dbReference type="Proteomes" id="UP000509371"/>
    </source>
</evidence>
<gene>
    <name evidence="4" type="ORF">MP3633_0579</name>
</gene>
<dbReference type="SUPFAM" id="SSF55031">
    <property type="entry name" value="Bacterial exopeptidase dimerisation domain"/>
    <property type="match status" value="1"/>
</dbReference>
<dbReference type="AlphaFoldDB" id="A0A859CSX9"/>
<dbReference type="InterPro" id="IPR017439">
    <property type="entry name" value="Amidohydrolase"/>
</dbReference>
<dbReference type="InterPro" id="IPR011650">
    <property type="entry name" value="Peptidase_M20_dimer"/>
</dbReference>
<evidence type="ECO:0000313" key="4">
    <source>
        <dbReference type="EMBL" id="QKK79315.1"/>
    </source>
</evidence>
<proteinExistence type="predicted"/>
<dbReference type="Proteomes" id="UP000509371">
    <property type="component" value="Chromosome"/>
</dbReference>
<feature type="binding site" evidence="2">
    <location>
        <position position="97"/>
    </location>
    <ligand>
        <name>Mn(2+)</name>
        <dbReference type="ChEBI" id="CHEBI:29035"/>
        <label>2</label>
    </ligand>
</feature>
<evidence type="ECO:0000256" key="1">
    <source>
        <dbReference type="ARBA" id="ARBA00022801"/>
    </source>
</evidence>
<keyword evidence="2" id="KW-0464">Manganese</keyword>
<dbReference type="InterPro" id="IPR036264">
    <property type="entry name" value="Bact_exopeptidase_dim_dom"/>
</dbReference>
<sequence>MQSLEQLITLRKTLHQNPELSNQEEATAVRILNEFKCFSPDEIVTDLGGTGLAFVFNGTDSGPTTLIRSELDALPIEETNTFSHRSQVKGVSHKCGHDGHMSIVTALGAELAKSRPQKGRVVLCFQPAEETGMGAIQVVNDVCFATLKPDYAFALHNYPGLELGKVAVRAGTFNCASRGMIIHLKGKTSHAAHPENGISPANVMCNIIQELNALPSKIVGQGIEGRHWVTVIHAKLGEVAFGTAPGDAVVMVTLRSESNEGMHTLIEQAEAFSRRLAEQEGLSISFEYDDVFQASVNSQIGCDLVVNACETMKTPYLLLDEPMRWSEDFGQFTATAKEGAMFALGAGQTSPQLHNPDYDFPDSLIPIGRDIFLDIIRQLNGLEG</sequence>
<keyword evidence="2" id="KW-0479">Metal-binding</keyword>
<dbReference type="EMBL" id="CP054301">
    <property type="protein sequence ID" value="QKK79315.1"/>
    <property type="molecule type" value="Genomic_DNA"/>
</dbReference>
<dbReference type="Gene3D" id="3.30.70.360">
    <property type="match status" value="1"/>
</dbReference>
<feature type="binding site" evidence="2">
    <location>
        <position position="95"/>
    </location>
    <ligand>
        <name>Mn(2+)</name>
        <dbReference type="ChEBI" id="CHEBI:29035"/>
        <label>2</label>
    </ligand>
</feature>
<protein>
    <submittedName>
        <fullName evidence="4">Amidohydrolase</fullName>
    </submittedName>
</protein>
<dbReference type="NCBIfam" id="TIGR01891">
    <property type="entry name" value="amidohydrolases"/>
    <property type="match status" value="1"/>
</dbReference>
<dbReference type="Pfam" id="PF07687">
    <property type="entry name" value="M20_dimer"/>
    <property type="match status" value="1"/>
</dbReference>
<dbReference type="SUPFAM" id="SSF53187">
    <property type="entry name" value="Zn-dependent exopeptidases"/>
    <property type="match status" value="1"/>
</dbReference>
<evidence type="ECO:0000256" key="2">
    <source>
        <dbReference type="PIRSR" id="PIRSR005962-1"/>
    </source>
</evidence>
<evidence type="ECO:0000259" key="3">
    <source>
        <dbReference type="Pfam" id="PF07687"/>
    </source>
</evidence>
<comment type="cofactor">
    <cofactor evidence="2">
        <name>Mn(2+)</name>
        <dbReference type="ChEBI" id="CHEBI:29035"/>
    </cofactor>
    <text evidence="2">The Mn(2+) ion enhances activity.</text>
</comment>
<keyword evidence="1 4" id="KW-0378">Hydrolase</keyword>
<reference evidence="4 5" key="1">
    <citation type="submission" date="2020-06" db="EMBL/GenBank/DDBJ databases">
        <authorList>
            <person name="Voronona O.L."/>
            <person name="Aksenova E.I."/>
            <person name="Kunda M.S."/>
            <person name="Semenov A.N."/>
            <person name="Ryzhova N."/>
        </authorList>
    </citation>
    <scope>NUCLEOTIDE SEQUENCE [LARGE SCALE GENOMIC DNA]</scope>
    <source>
        <strain evidence="4 5">MPKMM3633</strain>
    </source>
</reference>
<organism evidence="4 5">
    <name type="scientific">Marinomonas primoryensis</name>
    <dbReference type="NCBI Taxonomy" id="178399"/>
    <lineage>
        <taxon>Bacteria</taxon>
        <taxon>Pseudomonadati</taxon>
        <taxon>Pseudomonadota</taxon>
        <taxon>Gammaproteobacteria</taxon>
        <taxon>Oceanospirillales</taxon>
        <taxon>Oceanospirillaceae</taxon>
        <taxon>Marinomonas</taxon>
    </lineage>
</organism>
<accession>A0A859CSX9</accession>
<name>A0A859CSX9_9GAMM</name>
<dbReference type="PANTHER" id="PTHR11014:SF169">
    <property type="entry name" value="CLAN MH, FAMILY M20, PEPTIDASE T-LIKE METALLOPEPTIDASE"/>
    <property type="match status" value="1"/>
</dbReference>
<dbReference type="GO" id="GO:0046872">
    <property type="term" value="F:metal ion binding"/>
    <property type="evidence" value="ECO:0007669"/>
    <property type="project" value="UniProtKB-KW"/>
</dbReference>
<feature type="binding site" evidence="2">
    <location>
        <position position="156"/>
    </location>
    <ligand>
        <name>Mn(2+)</name>
        <dbReference type="ChEBI" id="CHEBI:29035"/>
        <label>2</label>
    </ligand>
</feature>
<dbReference type="KEGG" id="mpri:MP3633_0579"/>
<dbReference type="Pfam" id="PF01546">
    <property type="entry name" value="Peptidase_M20"/>
    <property type="match status" value="1"/>
</dbReference>
<dbReference type="RefSeq" id="WP_176334394.1">
    <property type="nucleotide sequence ID" value="NZ_BAAAEF010000003.1"/>
</dbReference>
<feature type="domain" description="Peptidase M20 dimerisation" evidence="3">
    <location>
        <begin position="178"/>
        <end position="277"/>
    </location>
</feature>
<dbReference type="GO" id="GO:0016787">
    <property type="term" value="F:hydrolase activity"/>
    <property type="evidence" value="ECO:0007669"/>
    <property type="project" value="UniProtKB-KW"/>
</dbReference>
<feature type="binding site" evidence="2">
    <location>
        <position position="130"/>
    </location>
    <ligand>
        <name>Mn(2+)</name>
        <dbReference type="ChEBI" id="CHEBI:29035"/>
        <label>2</label>
    </ligand>
</feature>
<dbReference type="PANTHER" id="PTHR11014">
    <property type="entry name" value="PEPTIDASE M20 FAMILY MEMBER"/>
    <property type="match status" value="1"/>
</dbReference>
<dbReference type="PIRSF" id="PIRSF005962">
    <property type="entry name" value="Pept_M20D_amidohydro"/>
    <property type="match status" value="1"/>
</dbReference>
<dbReference type="InterPro" id="IPR002933">
    <property type="entry name" value="Peptidase_M20"/>
</dbReference>
<feature type="binding site" evidence="2">
    <location>
        <position position="354"/>
    </location>
    <ligand>
        <name>Mn(2+)</name>
        <dbReference type="ChEBI" id="CHEBI:29035"/>
        <label>2</label>
    </ligand>
</feature>
<dbReference type="Gene3D" id="3.40.630.10">
    <property type="entry name" value="Zn peptidases"/>
    <property type="match status" value="1"/>
</dbReference>